<evidence type="ECO:0000259" key="13">
    <source>
        <dbReference type="SMART" id="SM00382"/>
    </source>
</evidence>
<dbReference type="InterPro" id="IPR038249">
    <property type="entry name" value="PolIII_tau_V_sf"/>
</dbReference>
<dbReference type="Pfam" id="PF22608">
    <property type="entry name" value="DNAX_ATPase_lid"/>
    <property type="match status" value="1"/>
</dbReference>
<evidence type="ECO:0000256" key="4">
    <source>
        <dbReference type="ARBA" id="ARBA00022705"/>
    </source>
</evidence>
<dbReference type="Gene3D" id="1.20.272.10">
    <property type="match status" value="1"/>
</dbReference>
<dbReference type="Gene3D" id="3.40.50.300">
    <property type="entry name" value="P-loop containing nucleotide triphosphate hydrolases"/>
    <property type="match status" value="1"/>
</dbReference>
<comment type="function">
    <text evidence="11">DNA polymerase III is a complex, multichain enzyme responsible for most of the replicative synthesis in bacteria. This DNA polymerase also exhibits 3' to 5' exonuclease activity.</text>
</comment>
<dbReference type="InterPro" id="IPR027417">
    <property type="entry name" value="P-loop_NTPase"/>
</dbReference>
<evidence type="ECO:0000256" key="8">
    <source>
        <dbReference type="ARBA" id="ARBA00022840"/>
    </source>
</evidence>
<dbReference type="InterPro" id="IPR021029">
    <property type="entry name" value="DNA_pol_III_tau_dom-5"/>
</dbReference>
<reference evidence="14" key="1">
    <citation type="submission" date="2023-03" db="EMBL/GenBank/DDBJ databases">
        <title>Chitinimonas shenzhenensis gen. nov., sp. nov., a novel member of family Burkholderiaceae isolated from activated sludge collected in Shen Zhen, China.</title>
        <authorList>
            <person name="Wang X."/>
        </authorList>
    </citation>
    <scope>NUCLEOTIDE SEQUENCE</scope>
    <source>
        <strain evidence="14">DQS-5</strain>
    </source>
</reference>
<organism evidence="14 15">
    <name type="scientific">Parachitinimonas caeni</name>
    <dbReference type="NCBI Taxonomy" id="3031301"/>
    <lineage>
        <taxon>Bacteria</taxon>
        <taxon>Pseudomonadati</taxon>
        <taxon>Pseudomonadota</taxon>
        <taxon>Betaproteobacteria</taxon>
        <taxon>Neisseriales</taxon>
        <taxon>Chitinibacteraceae</taxon>
        <taxon>Parachitinimonas</taxon>
    </lineage>
</organism>
<keyword evidence="4 11" id="KW-0235">DNA replication</keyword>
<dbReference type="Pfam" id="PF12170">
    <property type="entry name" value="DNA_pol3_tau_5"/>
    <property type="match status" value="1"/>
</dbReference>
<evidence type="ECO:0000256" key="9">
    <source>
        <dbReference type="ARBA" id="ARBA00022932"/>
    </source>
</evidence>
<comment type="caution">
    <text evidence="14">The sequence shown here is derived from an EMBL/GenBank/DDBJ whole genome shotgun (WGS) entry which is preliminary data.</text>
</comment>
<dbReference type="InterPro" id="IPR045085">
    <property type="entry name" value="HLD_clamp_pol_III_gamma_tau"/>
</dbReference>
<dbReference type="Gene3D" id="3.30.300.150">
    <property type="entry name" value="DNA polymerase III, tau subunit, domain V"/>
    <property type="match status" value="1"/>
</dbReference>
<comment type="catalytic activity">
    <reaction evidence="10 11">
        <text>DNA(n) + a 2'-deoxyribonucleoside 5'-triphosphate = DNA(n+1) + diphosphate</text>
        <dbReference type="Rhea" id="RHEA:22508"/>
        <dbReference type="Rhea" id="RHEA-COMP:17339"/>
        <dbReference type="Rhea" id="RHEA-COMP:17340"/>
        <dbReference type="ChEBI" id="CHEBI:33019"/>
        <dbReference type="ChEBI" id="CHEBI:61560"/>
        <dbReference type="ChEBI" id="CHEBI:173112"/>
        <dbReference type="EC" id="2.7.7.7"/>
    </reaction>
</comment>
<keyword evidence="2 11" id="KW-0808">Transferase</keyword>
<dbReference type="GO" id="GO:0003887">
    <property type="term" value="F:DNA-directed DNA polymerase activity"/>
    <property type="evidence" value="ECO:0007669"/>
    <property type="project" value="UniProtKB-EC"/>
</dbReference>
<evidence type="ECO:0000256" key="10">
    <source>
        <dbReference type="ARBA" id="ARBA00049244"/>
    </source>
</evidence>
<feature type="region of interest" description="Disordered" evidence="12">
    <location>
        <begin position="384"/>
        <end position="424"/>
    </location>
</feature>
<comment type="similarity">
    <text evidence="1 11">Belongs to the DnaX/STICHEL family.</text>
</comment>
<evidence type="ECO:0000256" key="11">
    <source>
        <dbReference type="RuleBase" id="RU364063"/>
    </source>
</evidence>
<dbReference type="RefSeq" id="WP_284100016.1">
    <property type="nucleotide sequence ID" value="NZ_JARRAF010000005.1"/>
</dbReference>
<dbReference type="Pfam" id="PF13177">
    <property type="entry name" value="DNA_pol3_delta2"/>
    <property type="match status" value="1"/>
</dbReference>
<dbReference type="InterPro" id="IPR008921">
    <property type="entry name" value="DNA_pol3_clamp-load_cplx_C"/>
</dbReference>
<feature type="domain" description="AAA+ ATPase" evidence="13">
    <location>
        <begin position="37"/>
        <end position="185"/>
    </location>
</feature>
<dbReference type="SMART" id="SM00382">
    <property type="entry name" value="AAA"/>
    <property type="match status" value="1"/>
</dbReference>
<dbReference type="SUPFAM" id="SSF48019">
    <property type="entry name" value="post-AAA+ oligomerization domain-like"/>
    <property type="match status" value="1"/>
</dbReference>
<dbReference type="InterPro" id="IPR050238">
    <property type="entry name" value="DNA_Rep/Repair_Clamp_Loader"/>
</dbReference>
<dbReference type="Pfam" id="PF12169">
    <property type="entry name" value="DNA_pol3_gamma3"/>
    <property type="match status" value="1"/>
</dbReference>
<dbReference type="PANTHER" id="PTHR11669:SF0">
    <property type="entry name" value="PROTEIN STICHEL-LIKE 2"/>
    <property type="match status" value="1"/>
</dbReference>
<keyword evidence="3 11" id="KW-0548">Nucleotidyltransferase</keyword>
<accession>A0ABT7DYH4</accession>
<keyword evidence="5" id="KW-0479">Metal-binding</keyword>
<evidence type="ECO:0000256" key="5">
    <source>
        <dbReference type="ARBA" id="ARBA00022723"/>
    </source>
</evidence>
<evidence type="ECO:0000256" key="2">
    <source>
        <dbReference type="ARBA" id="ARBA00022679"/>
    </source>
</evidence>
<feature type="compositionally biased region" description="Polar residues" evidence="12">
    <location>
        <begin position="392"/>
        <end position="402"/>
    </location>
</feature>
<evidence type="ECO:0000256" key="3">
    <source>
        <dbReference type="ARBA" id="ARBA00022695"/>
    </source>
</evidence>
<evidence type="ECO:0000256" key="6">
    <source>
        <dbReference type="ARBA" id="ARBA00022741"/>
    </source>
</evidence>
<sequence>MAYQVLARKWRPKTFDSLIGQEHVIKALSNALETQRLHHAYLLTGTRGVGKTTIARILAKSLNCETGITAHPCGNCTACRQIDGGRFVDLLEIDAASNTGIDNIREVLDSAQYTPTAGRFKVYIIDEVHMLSKSAFNAMLKTLEEPPGHVKFILATTDPQKVPVTVLSRCLQFSLRQMVPSQVAAYLATVLTTEDIPYESPALALLGRAAAGSMRDALSLLDQAIAYGSGRVETGGVQAMLGAVDHSYLLDLCHALALADGKQLIAQADKLQAQGVPFDHALLELSLLLHKIALVQALGDEIATEHPQAEGISALAQAMTPEMVQLYYQIALTGRKDLGLAPDEYAGFTMCLIRMLAFTQAAPSQPAGHKPPQPAVIPNATASQFAHHATTKPAQQATQSRNASKEQVARQSPDVPPIISHDDGTTEAGLAAEQINTPLTDMSRSIAEFDGDWAGLLEAMKLGGQAKMLGPNCSLKSYREGCFELVVPDTFKTVAGPSYRESLREAICHHFGTQIEIQLIVGGDAEATPAAQNERARQERQRDAEASINHDPFVQTLVSEFGATILPGSIKPA</sequence>
<name>A0ABT7DYH4_9NEIS</name>
<keyword evidence="6 11" id="KW-0547">Nucleotide-binding</keyword>
<protein>
    <recommendedName>
        <fullName evidence="11">DNA polymerase III subunit gamma/tau</fullName>
        <ecNumber evidence="11">2.7.7.7</ecNumber>
    </recommendedName>
</protein>
<evidence type="ECO:0000313" key="14">
    <source>
        <dbReference type="EMBL" id="MDK2123717.1"/>
    </source>
</evidence>
<dbReference type="InterPro" id="IPR022754">
    <property type="entry name" value="DNA_pol_III_gamma-3"/>
</dbReference>
<dbReference type="PANTHER" id="PTHR11669">
    <property type="entry name" value="REPLICATION FACTOR C / DNA POLYMERASE III GAMMA-TAU SUBUNIT"/>
    <property type="match status" value="1"/>
</dbReference>
<gene>
    <name evidence="11 14" type="primary">dnaX</name>
    <name evidence="14" type="ORF">PZA18_06610</name>
</gene>
<dbReference type="InterPro" id="IPR012763">
    <property type="entry name" value="DNA_pol_III_sug/sutau_N"/>
</dbReference>
<evidence type="ECO:0000256" key="12">
    <source>
        <dbReference type="SAM" id="MobiDB-lite"/>
    </source>
</evidence>
<dbReference type="CDD" id="cd00009">
    <property type="entry name" value="AAA"/>
    <property type="match status" value="1"/>
</dbReference>
<evidence type="ECO:0000313" key="15">
    <source>
        <dbReference type="Proteomes" id="UP001172778"/>
    </source>
</evidence>
<comment type="subunit">
    <text evidence="11">DNA polymerase III contains a core (composed of alpha, epsilon and theta chains) that associates with a tau subunit. This core dimerizes to form the POLIII' complex. PolIII' associates with the gamma complex (composed of gamma, delta, delta', psi and chi chains) and with the beta chain to form the complete DNA polymerase III complex.</text>
</comment>
<keyword evidence="8 11" id="KW-0067">ATP-binding</keyword>
<dbReference type="NCBIfam" id="NF004046">
    <property type="entry name" value="PRK05563.1"/>
    <property type="match status" value="1"/>
</dbReference>
<keyword evidence="15" id="KW-1185">Reference proteome</keyword>
<dbReference type="InterPro" id="IPR003593">
    <property type="entry name" value="AAA+_ATPase"/>
</dbReference>
<dbReference type="Gene3D" id="1.10.8.60">
    <property type="match status" value="1"/>
</dbReference>
<dbReference type="NCBIfam" id="NF005942">
    <property type="entry name" value="PRK07994.1"/>
    <property type="match status" value="1"/>
</dbReference>
<keyword evidence="9 11" id="KW-0239">DNA-directed DNA polymerase</keyword>
<evidence type="ECO:0000256" key="1">
    <source>
        <dbReference type="ARBA" id="ARBA00006360"/>
    </source>
</evidence>
<dbReference type="EC" id="2.7.7.7" evidence="11"/>
<proteinExistence type="inferred from homology"/>
<keyword evidence="7" id="KW-0862">Zinc</keyword>
<dbReference type="Proteomes" id="UP001172778">
    <property type="component" value="Unassembled WGS sequence"/>
</dbReference>
<evidence type="ECO:0000256" key="7">
    <source>
        <dbReference type="ARBA" id="ARBA00022833"/>
    </source>
</evidence>
<dbReference type="EMBL" id="JARRAF010000005">
    <property type="protein sequence ID" value="MDK2123717.1"/>
    <property type="molecule type" value="Genomic_DNA"/>
</dbReference>
<dbReference type="SUPFAM" id="SSF52540">
    <property type="entry name" value="P-loop containing nucleoside triphosphate hydrolases"/>
    <property type="match status" value="1"/>
</dbReference>
<dbReference type="NCBIfam" id="TIGR02397">
    <property type="entry name" value="dnaX_nterm"/>
    <property type="match status" value="1"/>
</dbReference>